<reference evidence="4 5" key="1">
    <citation type="submission" date="2018-01" db="EMBL/GenBank/DDBJ databases">
        <title>Genomic Encyclopedia of Type Strains, Phase I: the one thousand microbial genomes (KMG-I) project.</title>
        <authorList>
            <person name="Goeker M."/>
        </authorList>
    </citation>
    <scope>NUCLEOTIDE SEQUENCE [LARGE SCALE GENOMIC DNA]</scope>
    <source>
        <strain evidence="4 5">DSM 17960</strain>
    </source>
</reference>
<protein>
    <submittedName>
        <fullName evidence="4">Helix-turn-helix protein</fullName>
    </submittedName>
</protein>
<dbReference type="Gene3D" id="1.10.260.40">
    <property type="entry name" value="lambda repressor-like DNA-binding domains"/>
    <property type="match status" value="1"/>
</dbReference>
<gene>
    <name evidence="4" type="ORF">Q361_1343</name>
</gene>
<dbReference type="PANTHER" id="PTHR46558:SF11">
    <property type="entry name" value="HTH-TYPE TRANSCRIPTIONAL REGULATOR XRE"/>
    <property type="match status" value="1"/>
</dbReference>
<dbReference type="InterPro" id="IPR001387">
    <property type="entry name" value="Cro/C1-type_HTH"/>
</dbReference>
<dbReference type="InterPro" id="IPR049639">
    <property type="entry name" value="RstR"/>
</dbReference>
<name>A0A2S4N4L9_9FLAO</name>
<dbReference type="AlphaFoldDB" id="A0A2S4N4L9"/>
<dbReference type="OrthoDB" id="800066at2"/>
<accession>A0A2S4N4L9</accession>
<dbReference type="InterPro" id="IPR010982">
    <property type="entry name" value="Lambda_DNA-bd_dom_sf"/>
</dbReference>
<dbReference type="EMBL" id="PQNY01000034">
    <property type="protein sequence ID" value="POS00657.1"/>
    <property type="molecule type" value="Genomic_DNA"/>
</dbReference>
<dbReference type="PANTHER" id="PTHR46558">
    <property type="entry name" value="TRACRIPTIONAL REGULATORY PROTEIN-RELATED-RELATED"/>
    <property type="match status" value="1"/>
</dbReference>
<dbReference type="SMART" id="SM00530">
    <property type="entry name" value="HTH_XRE"/>
    <property type="match status" value="1"/>
</dbReference>
<evidence type="ECO:0000259" key="3">
    <source>
        <dbReference type="PROSITE" id="PS50943"/>
    </source>
</evidence>
<evidence type="ECO:0000256" key="2">
    <source>
        <dbReference type="SAM" id="Phobius"/>
    </source>
</evidence>
<dbReference type="PROSITE" id="PS50943">
    <property type="entry name" value="HTH_CROC1"/>
    <property type="match status" value="1"/>
</dbReference>
<keyword evidence="5" id="KW-1185">Reference proteome</keyword>
<keyword evidence="2" id="KW-1133">Transmembrane helix</keyword>
<dbReference type="Proteomes" id="UP000237056">
    <property type="component" value="Unassembled WGS sequence"/>
</dbReference>
<dbReference type="SUPFAM" id="SSF47413">
    <property type="entry name" value="lambda repressor-like DNA-binding domains"/>
    <property type="match status" value="1"/>
</dbReference>
<evidence type="ECO:0000313" key="5">
    <source>
        <dbReference type="Proteomes" id="UP000237056"/>
    </source>
</evidence>
<dbReference type="Pfam" id="PF01381">
    <property type="entry name" value="HTH_3"/>
    <property type="match status" value="1"/>
</dbReference>
<evidence type="ECO:0000313" key="4">
    <source>
        <dbReference type="EMBL" id="POS00657.1"/>
    </source>
</evidence>
<comment type="caution">
    <text evidence="4">The sequence shown here is derived from an EMBL/GenBank/DDBJ whole genome shotgun (WGS) entry which is preliminary data.</text>
</comment>
<sequence>MLLFYLFLLYNLTYLPIFILFYMASFGEHLKELRSEKNISQSELADLIGMHSTHISRYERDLTQPTLEVIKKIAEALSVSTDALIYGSSDQQAKNKIKDTELLTMFNKVQSLEDKDISVIKSLISAYILKTDLQKNLNG</sequence>
<evidence type="ECO:0000256" key="1">
    <source>
        <dbReference type="ARBA" id="ARBA00023125"/>
    </source>
</evidence>
<keyword evidence="2" id="KW-0812">Transmembrane</keyword>
<organism evidence="4 5">
    <name type="scientific">Flavobacterium croceum DSM 17960</name>
    <dbReference type="NCBI Taxonomy" id="1121886"/>
    <lineage>
        <taxon>Bacteria</taxon>
        <taxon>Pseudomonadati</taxon>
        <taxon>Bacteroidota</taxon>
        <taxon>Flavobacteriia</taxon>
        <taxon>Flavobacteriales</taxon>
        <taxon>Flavobacteriaceae</taxon>
        <taxon>Flavobacterium</taxon>
    </lineage>
</organism>
<feature type="domain" description="HTH cro/C1-type" evidence="3">
    <location>
        <begin position="30"/>
        <end position="84"/>
    </location>
</feature>
<feature type="transmembrane region" description="Helical" evidence="2">
    <location>
        <begin position="6"/>
        <end position="24"/>
    </location>
</feature>
<dbReference type="NCBIfam" id="NF041951">
    <property type="entry name" value="phage_RstR"/>
    <property type="match status" value="1"/>
</dbReference>
<keyword evidence="2" id="KW-0472">Membrane</keyword>
<keyword evidence="1" id="KW-0238">DNA-binding</keyword>
<dbReference type="GO" id="GO:0003677">
    <property type="term" value="F:DNA binding"/>
    <property type="evidence" value="ECO:0007669"/>
    <property type="project" value="UniProtKB-KW"/>
</dbReference>
<proteinExistence type="predicted"/>
<dbReference type="CDD" id="cd00093">
    <property type="entry name" value="HTH_XRE"/>
    <property type="match status" value="1"/>
</dbReference>